<dbReference type="AlphaFoldDB" id="A0A4U6THG7"/>
<feature type="compositionally biased region" description="Basic residues" evidence="1">
    <location>
        <begin position="20"/>
        <end position="29"/>
    </location>
</feature>
<feature type="compositionally biased region" description="Pro residues" evidence="1">
    <location>
        <begin position="32"/>
        <end position="42"/>
    </location>
</feature>
<organism evidence="2 3">
    <name type="scientific">Setaria viridis</name>
    <name type="common">Green bristlegrass</name>
    <name type="synonym">Setaria italica subsp. viridis</name>
    <dbReference type="NCBI Taxonomy" id="4556"/>
    <lineage>
        <taxon>Eukaryota</taxon>
        <taxon>Viridiplantae</taxon>
        <taxon>Streptophyta</taxon>
        <taxon>Embryophyta</taxon>
        <taxon>Tracheophyta</taxon>
        <taxon>Spermatophyta</taxon>
        <taxon>Magnoliopsida</taxon>
        <taxon>Liliopsida</taxon>
        <taxon>Poales</taxon>
        <taxon>Poaceae</taxon>
        <taxon>PACMAD clade</taxon>
        <taxon>Panicoideae</taxon>
        <taxon>Panicodae</taxon>
        <taxon>Paniceae</taxon>
        <taxon>Cenchrinae</taxon>
        <taxon>Setaria</taxon>
    </lineage>
</organism>
<dbReference type="Gramene" id="TKW01798">
    <property type="protein sequence ID" value="TKW01798"/>
    <property type="gene ID" value="SEVIR_8G202400v2"/>
</dbReference>
<evidence type="ECO:0000313" key="2">
    <source>
        <dbReference type="EMBL" id="TKW01798.1"/>
    </source>
</evidence>
<sequence length="138" mass="15629">MDFTMTNTELERASASAGQHSRRRFRSRLRPPAAPLAPPRRPSLPVARFPAGKLRIAAIPIRPPPPPSSDGTTPEVEVMDFNWRWTSSAKYGVPLLIKKFSGELTFVDPRQAPVHLYLSILESIFHVTSYRLIVYHMH</sequence>
<dbReference type="Proteomes" id="UP000298652">
    <property type="component" value="Chromosome 8"/>
</dbReference>
<keyword evidence="3" id="KW-1185">Reference proteome</keyword>
<proteinExistence type="predicted"/>
<reference evidence="2" key="1">
    <citation type="submission" date="2019-03" db="EMBL/GenBank/DDBJ databases">
        <title>WGS assembly of Setaria viridis.</title>
        <authorList>
            <person name="Huang P."/>
            <person name="Jenkins J."/>
            <person name="Grimwood J."/>
            <person name="Barry K."/>
            <person name="Healey A."/>
            <person name="Mamidi S."/>
            <person name="Sreedasyam A."/>
            <person name="Shu S."/>
            <person name="Feldman M."/>
            <person name="Wu J."/>
            <person name="Yu Y."/>
            <person name="Chen C."/>
            <person name="Johnson J."/>
            <person name="Rokhsar D."/>
            <person name="Baxter I."/>
            <person name="Schmutz J."/>
            <person name="Brutnell T."/>
            <person name="Kellogg E."/>
        </authorList>
    </citation>
    <scope>NUCLEOTIDE SEQUENCE [LARGE SCALE GENOMIC DNA]</scope>
</reference>
<name>A0A4U6THG7_SETVI</name>
<feature type="region of interest" description="Disordered" evidence="1">
    <location>
        <begin position="1"/>
        <end position="45"/>
    </location>
</feature>
<accession>A0A4U6THG7</accession>
<protein>
    <submittedName>
        <fullName evidence="2">Uncharacterized protein</fullName>
    </submittedName>
</protein>
<gene>
    <name evidence="2" type="ORF">SEVIR_8G202400v2</name>
</gene>
<evidence type="ECO:0000313" key="3">
    <source>
        <dbReference type="Proteomes" id="UP000298652"/>
    </source>
</evidence>
<dbReference type="EMBL" id="CM016559">
    <property type="protein sequence ID" value="TKW01798.1"/>
    <property type="molecule type" value="Genomic_DNA"/>
</dbReference>
<evidence type="ECO:0000256" key="1">
    <source>
        <dbReference type="SAM" id="MobiDB-lite"/>
    </source>
</evidence>